<dbReference type="EMBL" id="BDRX01000032">
    <property type="protein sequence ID" value="GBF92465.1"/>
    <property type="molecule type" value="Genomic_DNA"/>
</dbReference>
<evidence type="ECO:0000313" key="2">
    <source>
        <dbReference type="EMBL" id="GBF92465.1"/>
    </source>
</evidence>
<feature type="region of interest" description="Disordered" evidence="1">
    <location>
        <begin position="1"/>
        <end position="82"/>
    </location>
</feature>
<evidence type="ECO:0000313" key="3">
    <source>
        <dbReference type="Proteomes" id="UP000247498"/>
    </source>
</evidence>
<sequence>MEEAAAPARAAGAGAGARDPGAAEARPLLQPHPFKRAFVRRRSASWAEDEGAAAAAGAGPSPGLAQEERPRTSPFAPPPWLPRAREEHREWLDGHERWLLEWRGAEAERAAAGAAARARAPAGN</sequence>
<feature type="compositionally biased region" description="Basic residues" evidence="1">
    <location>
        <begin position="33"/>
        <end position="43"/>
    </location>
</feature>
<name>A0A2V0P5W2_9CHLO</name>
<reference evidence="2 3" key="1">
    <citation type="journal article" date="2018" name="Sci. Rep.">
        <title>Raphidocelis subcapitata (=Pseudokirchneriella subcapitata) provides an insight into genome evolution and environmental adaptations in the Sphaeropleales.</title>
        <authorList>
            <person name="Suzuki S."/>
            <person name="Yamaguchi H."/>
            <person name="Nakajima N."/>
            <person name="Kawachi M."/>
        </authorList>
    </citation>
    <scope>NUCLEOTIDE SEQUENCE [LARGE SCALE GENOMIC DNA]</scope>
    <source>
        <strain evidence="2 3">NIES-35</strain>
    </source>
</reference>
<dbReference type="Proteomes" id="UP000247498">
    <property type="component" value="Unassembled WGS sequence"/>
</dbReference>
<protein>
    <submittedName>
        <fullName evidence="2">Uncharacterized protein</fullName>
    </submittedName>
</protein>
<dbReference type="AlphaFoldDB" id="A0A2V0P5W2"/>
<evidence type="ECO:0000256" key="1">
    <source>
        <dbReference type="SAM" id="MobiDB-lite"/>
    </source>
</evidence>
<feature type="compositionally biased region" description="Low complexity" evidence="1">
    <location>
        <begin position="52"/>
        <end position="65"/>
    </location>
</feature>
<dbReference type="InParanoid" id="A0A2V0P5W2"/>
<keyword evidence="3" id="KW-1185">Reference proteome</keyword>
<feature type="compositionally biased region" description="Low complexity" evidence="1">
    <location>
        <begin position="1"/>
        <end position="27"/>
    </location>
</feature>
<accession>A0A2V0P5W2</accession>
<proteinExistence type="predicted"/>
<comment type="caution">
    <text evidence="2">The sequence shown here is derived from an EMBL/GenBank/DDBJ whole genome shotgun (WGS) entry which is preliminary data.</text>
</comment>
<gene>
    <name evidence="2" type="ORF">Rsub_04569</name>
</gene>
<organism evidence="2 3">
    <name type="scientific">Raphidocelis subcapitata</name>
    <dbReference type="NCBI Taxonomy" id="307507"/>
    <lineage>
        <taxon>Eukaryota</taxon>
        <taxon>Viridiplantae</taxon>
        <taxon>Chlorophyta</taxon>
        <taxon>core chlorophytes</taxon>
        <taxon>Chlorophyceae</taxon>
        <taxon>CS clade</taxon>
        <taxon>Sphaeropleales</taxon>
        <taxon>Selenastraceae</taxon>
        <taxon>Raphidocelis</taxon>
    </lineage>
</organism>